<dbReference type="EMBL" id="CAMXCT010003223">
    <property type="protein sequence ID" value="CAI4003137.1"/>
    <property type="molecule type" value="Genomic_DNA"/>
</dbReference>
<dbReference type="AlphaFoldDB" id="A0A9P1D5X1"/>
<dbReference type="EMBL" id="CAMXCT030003223">
    <property type="protein sequence ID" value="CAL4790449.1"/>
    <property type="molecule type" value="Genomic_DNA"/>
</dbReference>
<reference evidence="3" key="2">
    <citation type="submission" date="2024-04" db="EMBL/GenBank/DDBJ databases">
        <authorList>
            <person name="Chen Y."/>
            <person name="Shah S."/>
            <person name="Dougan E. K."/>
            <person name="Thang M."/>
            <person name="Chan C."/>
        </authorList>
    </citation>
    <scope>NUCLEOTIDE SEQUENCE [LARGE SCALE GENOMIC DNA]</scope>
</reference>
<evidence type="ECO:0000313" key="3">
    <source>
        <dbReference type="EMBL" id="CAL1156512.1"/>
    </source>
</evidence>
<proteinExistence type="predicted"/>
<accession>A0A9P1D5X1</accession>
<evidence type="ECO:0000313" key="4">
    <source>
        <dbReference type="EMBL" id="CAL4790449.1"/>
    </source>
</evidence>
<evidence type="ECO:0000313" key="5">
    <source>
        <dbReference type="Proteomes" id="UP001152797"/>
    </source>
</evidence>
<dbReference type="OrthoDB" id="486110at2759"/>
<dbReference type="EMBL" id="CAMXCT020003223">
    <property type="protein sequence ID" value="CAL1156512.1"/>
    <property type="molecule type" value="Genomic_DNA"/>
</dbReference>
<organism evidence="2">
    <name type="scientific">Cladocopium goreaui</name>
    <dbReference type="NCBI Taxonomy" id="2562237"/>
    <lineage>
        <taxon>Eukaryota</taxon>
        <taxon>Sar</taxon>
        <taxon>Alveolata</taxon>
        <taxon>Dinophyceae</taxon>
        <taxon>Suessiales</taxon>
        <taxon>Symbiodiniaceae</taxon>
        <taxon>Cladocopium</taxon>
    </lineage>
</organism>
<protein>
    <submittedName>
        <fullName evidence="4">Endoglucanase</fullName>
    </submittedName>
</protein>
<feature type="region of interest" description="Disordered" evidence="1">
    <location>
        <begin position="303"/>
        <end position="322"/>
    </location>
</feature>
<evidence type="ECO:0000256" key="1">
    <source>
        <dbReference type="SAM" id="MobiDB-lite"/>
    </source>
</evidence>
<feature type="compositionally biased region" description="Polar residues" evidence="1">
    <location>
        <begin position="303"/>
        <end position="314"/>
    </location>
</feature>
<dbReference type="Proteomes" id="UP001152797">
    <property type="component" value="Unassembled WGS sequence"/>
</dbReference>
<sequence>MTTNASPEPSGWEFTKETVIRLQNQDLYNDMVERPLVVSLRDAAADNAPIGTGEISLVPLLHDATEVSLDLELKLAPDYYAKWWKDDEADDPKKKDKNKAPAEPAKEREPLFEGDAPPPTILTVSVKVEDLVGPMEDRECWTILTLGMEGVFALPEALTSLGVTSPDDFQAHPISYKAMLLGEPFGEGLLTKAAEGSWGNNLQTRMLLAIAHSPATIWKLSRAGCHKLRVGVGDQNIRMGCAASLPATPAAPMDRLPGGVGLVMSKKANRGETSDPSNASKWSMHDPSRPRLMVAYGGALRSNGSQASNFNQETGAPDMGNGPLRMNLRNEEQWFQNTCGGNPQDFPRLARREWCYGNKASNG</sequence>
<feature type="region of interest" description="Disordered" evidence="1">
    <location>
        <begin position="268"/>
        <end position="287"/>
    </location>
</feature>
<name>A0A9P1D5X1_9DINO</name>
<gene>
    <name evidence="2" type="ORF">C1SCF055_LOCUS29029</name>
</gene>
<keyword evidence="5" id="KW-1185">Reference proteome</keyword>
<feature type="region of interest" description="Disordered" evidence="1">
    <location>
        <begin position="89"/>
        <end position="116"/>
    </location>
</feature>
<feature type="compositionally biased region" description="Basic and acidic residues" evidence="1">
    <location>
        <begin position="89"/>
        <end position="111"/>
    </location>
</feature>
<reference evidence="2" key="1">
    <citation type="submission" date="2022-10" db="EMBL/GenBank/DDBJ databases">
        <authorList>
            <person name="Chen Y."/>
            <person name="Dougan E. K."/>
            <person name="Chan C."/>
            <person name="Rhodes N."/>
            <person name="Thang M."/>
        </authorList>
    </citation>
    <scope>NUCLEOTIDE SEQUENCE</scope>
</reference>
<evidence type="ECO:0000313" key="2">
    <source>
        <dbReference type="EMBL" id="CAI4003137.1"/>
    </source>
</evidence>
<comment type="caution">
    <text evidence="2">The sequence shown here is derived from an EMBL/GenBank/DDBJ whole genome shotgun (WGS) entry which is preliminary data.</text>
</comment>